<sequence length="752" mass="84653">MQKKITTYLKTIELFLKGSSFYRGIVLTISVVIPLAFFYLIGQIEYAPSIVLGAFLNAPSDVPGSLKRKINGILIGIALTLIVTTVILFTKPVFTLLLIAIAILSFLIALISAYGFRASLVSFSGLLAIVLGLAVKKTEITEIWQHIGLLGVGGLWYLVVSLVSGWISPKKDVDQLLSDTSALTGKYLKIRAKILTKPAKRDKFSTKALVIQTQISDKHETLRELLLKDRKRSGRSLSNEKRLLIFISLVDIFELALANNLDYSKIDSLFELQKHHLKSFKKMNKVMGNHLIALSELLLKKGELPDISLLNKTLKECNKSINAYIEEVKLPKARDGAITLRNLHDYQKQLLAEIKAIRRVLNNSENVSKVLLKTQESKQFLTLQEYKFNILLQHFSLKSPMLRHALRLSLAIIFGFVIGSILDIKNAYWIVLTIIVIMRPNYGLTKERSKNRIIGTIIGAVIATIIVLITQNTIVYMVLAVLSLTFAFSLIQQSYKAGAAFITLNIVFVYALLDPNAFSVIQYRVIDTVIGAGIAVFANYIIFPSWEYKNLDTVILKVILSNRDYLEATKKLYHDKEHNSLEYKVYRKEAFLAMSNLNAAFQRLTQDPKSKQKQSVLIYDIVTLNHTMLSAIASIGSYILNHKTTPASKEFDIIVFSINNSLKNSALTLEQVNFTADEEEHHVNKAQQKLLKDFDALALARDKDIEAGKTEIDEDTLLNLQESHLISNQLVWLKTLSENLSKVTAKYTDVFK</sequence>
<feature type="transmembrane region" description="Helical" evidence="7">
    <location>
        <begin position="405"/>
        <end position="422"/>
    </location>
</feature>
<keyword evidence="2" id="KW-1003">Cell membrane</keyword>
<feature type="transmembrane region" description="Helical" evidence="7">
    <location>
        <begin position="70"/>
        <end position="89"/>
    </location>
</feature>
<evidence type="ECO:0000259" key="8">
    <source>
        <dbReference type="Pfam" id="PF12805"/>
    </source>
</evidence>
<feature type="transmembrane region" description="Helical" evidence="7">
    <location>
        <begin position="457"/>
        <end position="488"/>
    </location>
</feature>
<organism evidence="10 11">
    <name type="scientific">Cellulophaga geojensis KL-A</name>
    <dbReference type="NCBI Taxonomy" id="1328323"/>
    <lineage>
        <taxon>Bacteria</taxon>
        <taxon>Pseudomonadati</taxon>
        <taxon>Bacteroidota</taxon>
        <taxon>Flavobacteriia</taxon>
        <taxon>Flavobacteriales</taxon>
        <taxon>Flavobacteriaceae</taxon>
        <taxon>Cellulophaga</taxon>
    </lineage>
</organism>
<dbReference type="RefSeq" id="WP_013619962.1">
    <property type="nucleotide sequence ID" value="NZ_ARZX01000018.1"/>
</dbReference>
<reference evidence="10 11" key="1">
    <citation type="journal article" date="2014" name="Genome Announc.">
        <title>Draft Genome Sequence of the Carrageenan-Degrading Bacterium Cellulophaga sp. Strain KL-A, Isolated from Decaying Marine Algae.</title>
        <authorList>
            <person name="Shan D."/>
            <person name="Ying J."/>
            <person name="Li X."/>
            <person name="Gao Z."/>
            <person name="Wei G."/>
            <person name="Shao Z."/>
        </authorList>
    </citation>
    <scope>NUCLEOTIDE SEQUENCE [LARGE SCALE GENOMIC DNA]</scope>
    <source>
        <strain evidence="10 11">KL-A</strain>
    </source>
</reference>
<evidence type="ECO:0000256" key="5">
    <source>
        <dbReference type="ARBA" id="ARBA00023136"/>
    </source>
</evidence>
<name>A0ABN0RLC9_9FLAO</name>
<keyword evidence="5 7" id="KW-0472">Membrane</keyword>
<dbReference type="Pfam" id="PF12805">
    <property type="entry name" value="FUSC-like"/>
    <property type="match status" value="1"/>
</dbReference>
<evidence type="ECO:0000256" key="4">
    <source>
        <dbReference type="ARBA" id="ARBA00022989"/>
    </source>
</evidence>
<feature type="transmembrane region" description="Helical" evidence="7">
    <location>
        <begin position="120"/>
        <end position="135"/>
    </location>
</feature>
<protein>
    <recommendedName>
        <fullName evidence="12">Integral membrane protein YccS N-terminal domain-containing protein</fullName>
    </recommendedName>
</protein>
<comment type="caution">
    <text evidence="10">The sequence shown here is derived from an EMBL/GenBank/DDBJ whole genome shotgun (WGS) entry which is preliminary data.</text>
</comment>
<dbReference type="InterPro" id="IPR032692">
    <property type="entry name" value="YccS_N"/>
</dbReference>
<feature type="domain" description="Integral membrane protein YccS N-terminal" evidence="8">
    <location>
        <begin position="74"/>
        <end position="345"/>
    </location>
</feature>
<feature type="transmembrane region" description="Helical" evidence="7">
    <location>
        <begin position="21"/>
        <end position="41"/>
    </location>
</feature>
<feature type="transmembrane region" description="Helical" evidence="7">
    <location>
        <begin position="147"/>
        <end position="167"/>
    </location>
</feature>
<keyword evidence="3 7" id="KW-0812">Transmembrane</keyword>
<keyword evidence="4 7" id="KW-1133">Transmembrane helix</keyword>
<dbReference type="InterPro" id="IPR049453">
    <property type="entry name" value="Memb_transporter_dom"/>
</dbReference>
<evidence type="ECO:0000256" key="7">
    <source>
        <dbReference type="SAM" id="Phobius"/>
    </source>
</evidence>
<gene>
    <name evidence="10" type="ORF">KLA_13009</name>
</gene>
<dbReference type="Pfam" id="PF13515">
    <property type="entry name" value="FUSC_2"/>
    <property type="match status" value="1"/>
</dbReference>
<comment type="subcellular location">
    <subcellularLocation>
        <location evidence="1">Cell membrane</location>
        <topology evidence="1">Multi-pass membrane protein</topology>
    </subcellularLocation>
</comment>
<dbReference type="PANTHER" id="PTHR30509">
    <property type="entry name" value="P-HYDROXYBENZOIC ACID EFFLUX PUMP SUBUNIT-RELATED"/>
    <property type="match status" value="1"/>
</dbReference>
<evidence type="ECO:0000256" key="3">
    <source>
        <dbReference type="ARBA" id="ARBA00022692"/>
    </source>
</evidence>
<evidence type="ECO:0000313" key="10">
    <source>
        <dbReference type="EMBL" id="EWH12706.1"/>
    </source>
</evidence>
<accession>A0ABN0RLC9</accession>
<feature type="transmembrane region" description="Helical" evidence="7">
    <location>
        <begin position="525"/>
        <end position="543"/>
    </location>
</feature>
<evidence type="ECO:0000259" key="9">
    <source>
        <dbReference type="Pfam" id="PF13515"/>
    </source>
</evidence>
<feature type="domain" description="Integral membrane bound transporter" evidence="9">
    <location>
        <begin position="416"/>
        <end position="537"/>
    </location>
</feature>
<dbReference type="EMBL" id="ARZX01000018">
    <property type="protein sequence ID" value="EWH12706.1"/>
    <property type="molecule type" value="Genomic_DNA"/>
</dbReference>
<keyword evidence="11" id="KW-1185">Reference proteome</keyword>
<feature type="transmembrane region" description="Helical" evidence="7">
    <location>
        <begin position="96"/>
        <end position="114"/>
    </location>
</feature>
<feature type="transmembrane region" description="Helical" evidence="7">
    <location>
        <begin position="494"/>
        <end position="513"/>
    </location>
</feature>
<evidence type="ECO:0000256" key="6">
    <source>
        <dbReference type="ARBA" id="ARBA00043993"/>
    </source>
</evidence>
<dbReference type="PANTHER" id="PTHR30509:SF8">
    <property type="entry name" value="INNER MEMBRANE PROTEIN YCCS"/>
    <property type="match status" value="1"/>
</dbReference>
<dbReference type="Proteomes" id="UP000019275">
    <property type="component" value="Unassembled WGS sequence"/>
</dbReference>
<evidence type="ECO:0000256" key="2">
    <source>
        <dbReference type="ARBA" id="ARBA00022475"/>
    </source>
</evidence>
<evidence type="ECO:0008006" key="12">
    <source>
        <dbReference type="Google" id="ProtNLM"/>
    </source>
</evidence>
<evidence type="ECO:0000313" key="11">
    <source>
        <dbReference type="Proteomes" id="UP000019275"/>
    </source>
</evidence>
<proteinExistence type="inferred from homology"/>
<comment type="similarity">
    <text evidence="6">Belongs to the YccS/YhfK family.</text>
</comment>
<evidence type="ECO:0000256" key="1">
    <source>
        <dbReference type="ARBA" id="ARBA00004651"/>
    </source>
</evidence>